<organism evidence="1 2">
    <name type="scientific">Saccharopolyspora phatthalungensis</name>
    <dbReference type="NCBI Taxonomy" id="664693"/>
    <lineage>
        <taxon>Bacteria</taxon>
        <taxon>Bacillati</taxon>
        <taxon>Actinomycetota</taxon>
        <taxon>Actinomycetes</taxon>
        <taxon>Pseudonocardiales</taxon>
        <taxon>Pseudonocardiaceae</taxon>
        <taxon>Saccharopolyspora</taxon>
    </lineage>
</organism>
<accession>A0A840QHM2</accession>
<dbReference type="Proteomes" id="UP000584374">
    <property type="component" value="Unassembled WGS sequence"/>
</dbReference>
<sequence length="216" mass="24196">MSNTKEKLNALILNLAKVQEHAQHLHWVYERARQEVAELMCEVPAANTVASNALLAHLEDGSRAGLELMVIRHHRERSRVLHTPSDAVAHTRTTSAPPNPWENNRVVWFLAHFTGLPNGTRFGMRFDPDTRRPTAGTITAPDGSYASVMLEPTPDGTWSVTESGPTPLWTAVEKAHQLWQAAGEPGWSRLGVTVEADDQWVWIDEPHGEHQWKLTL</sequence>
<proteinExistence type="predicted"/>
<evidence type="ECO:0000313" key="2">
    <source>
        <dbReference type="Proteomes" id="UP000584374"/>
    </source>
</evidence>
<reference evidence="1 2" key="1">
    <citation type="submission" date="2020-08" db="EMBL/GenBank/DDBJ databases">
        <title>Sequencing the genomes of 1000 actinobacteria strains.</title>
        <authorList>
            <person name="Klenk H.-P."/>
        </authorList>
    </citation>
    <scope>NUCLEOTIDE SEQUENCE [LARGE SCALE GENOMIC DNA]</scope>
    <source>
        <strain evidence="1 2">DSM 45584</strain>
    </source>
</reference>
<gene>
    <name evidence="1" type="ORF">BJ970_004307</name>
</gene>
<dbReference type="AlphaFoldDB" id="A0A840QHM2"/>
<name>A0A840QHM2_9PSEU</name>
<keyword evidence="2" id="KW-1185">Reference proteome</keyword>
<evidence type="ECO:0000313" key="1">
    <source>
        <dbReference type="EMBL" id="MBB5156773.1"/>
    </source>
</evidence>
<protein>
    <submittedName>
        <fullName evidence="1">Uncharacterized protein</fullName>
    </submittedName>
</protein>
<comment type="caution">
    <text evidence="1">The sequence shown here is derived from an EMBL/GenBank/DDBJ whole genome shotgun (WGS) entry which is preliminary data.</text>
</comment>
<dbReference type="RefSeq" id="WP_184727846.1">
    <property type="nucleotide sequence ID" value="NZ_JACHIW010000001.1"/>
</dbReference>
<dbReference type="EMBL" id="JACHIW010000001">
    <property type="protein sequence ID" value="MBB5156773.1"/>
    <property type="molecule type" value="Genomic_DNA"/>
</dbReference>